<evidence type="ECO:0000256" key="8">
    <source>
        <dbReference type="ARBA" id="ARBA00023004"/>
    </source>
</evidence>
<dbReference type="Pfam" id="PF07992">
    <property type="entry name" value="Pyr_redox_2"/>
    <property type="match status" value="1"/>
</dbReference>
<dbReference type="PANTHER" id="PTHR42917:SF2">
    <property type="entry name" value="2,4-DIENOYL-COA REDUCTASE [(2E)-ENOYL-COA-PRODUCING]"/>
    <property type="match status" value="1"/>
</dbReference>
<dbReference type="Gene3D" id="3.50.50.60">
    <property type="entry name" value="FAD/NAD(P)-binding domain"/>
    <property type="match status" value="1"/>
</dbReference>
<dbReference type="InterPro" id="IPR036188">
    <property type="entry name" value="FAD/NAD-bd_sf"/>
</dbReference>
<evidence type="ECO:0000259" key="10">
    <source>
        <dbReference type="Pfam" id="PF00724"/>
    </source>
</evidence>
<evidence type="ECO:0000313" key="13">
    <source>
        <dbReference type="Proteomes" id="UP000287447"/>
    </source>
</evidence>
<evidence type="ECO:0000259" key="11">
    <source>
        <dbReference type="Pfam" id="PF07992"/>
    </source>
</evidence>
<dbReference type="Pfam" id="PF00724">
    <property type="entry name" value="Oxidored_FMN"/>
    <property type="match status" value="1"/>
</dbReference>
<proteinExistence type="inferred from homology"/>
<dbReference type="SUPFAM" id="SSF51905">
    <property type="entry name" value="FAD/NAD(P)-binding domain"/>
    <property type="match status" value="1"/>
</dbReference>
<dbReference type="InterPro" id="IPR023753">
    <property type="entry name" value="FAD/NAD-binding_dom"/>
</dbReference>
<dbReference type="SUPFAM" id="SSF51395">
    <property type="entry name" value="FMN-linked oxidoreductases"/>
    <property type="match status" value="1"/>
</dbReference>
<dbReference type="InterPro" id="IPR013785">
    <property type="entry name" value="Aldolase_TIM"/>
</dbReference>
<dbReference type="SUPFAM" id="SSF51971">
    <property type="entry name" value="Nucleotide-binding domain"/>
    <property type="match status" value="1"/>
</dbReference>
<dbReference type="EMBL" id="SADE01000003">
    <property type="protein sequence ID" value="RVU34933.1"/>
    <property type="molecule type" value="Genomic_DNA"/>
</dbReference>
<dbReference type="GO" id="GO:0046872">
    <property type="term" value="F:metal ion binding"/>
    <property type="evidence" value="ECO:0007669"/>
    <property type="project" value="UniProtKB-KW"/>
</dbReference>
<dbReference type="Gene3D" id="3.20.20.70">
    <property type="entry name" value="Aldolase class I"/>
    <property type="match status" value="1"/>
</dbReference>
<keyword evidence="4" id="KW-0285">Flavoprotein</keyword>
<organism evidence="12 13">
    <name type="scientific">Hwanghaeella grinnelliae</name>
    <dbReference type="NCBI Taxonomy" id="2500179"/>
    <lineage>
        <taxon>Bacteria</taxon>
        <taxon>Pseudomonadati</taxon>
        <taxon>Pseudomonadota</taxon>
        <taxon>Alphaproteobacteria</taxon>
        <taxon>Rhodospirillales</taxon>
        <taxon>Rhodospirillaceae</taxon>
        <taxon>Hwanghaeella</taxon>
    </lineage>
</organism>
<dbReference type="GO" id="GO:0016491">
    <property type="term" value="F:oxidoreductase activity"/>
    <property type="evidence" value="ECO:0007669"/>
    <property type="project" value="UniProtKB-KW"/>
</dbReference>
<keyword evidence="5" id="KW-0288">FMN</keyword>
<feature type="domain" description="FAD/NAD(P)-binding" evidence="11">
    <location>
        <begin position="396"/>
        <end position="633"/>
    </location>
</feature>
<keyword evidence="9" id="KW-0411">Iron-sulfur</keyword>
<dbReference type="GO" id="GO:0010181">
    <property type="term" value="F:FMN binding"/>
    <property type="evidence" value="ECO:0007669"/>
    <property type="project" value="InterPro"/>
</dbReference>
<evidence type="ECO:0000256" key="6">
    <source>
        <dbReference type="ARBA" id="ARBA00022723"/>
    </source>
</evidence>
<sequence length="705" mass="76159">MTIDHCDARFKTLFEPVAIGPVTAPNRFYQVPHASGATNASPRVRAGLRAVKAEGGWGVICTGACSIHPSCDDAPLPFATMWDDDDIRAHALMTDAVHEHGALAGVELFHGGGGVLNRQTRLPALTPSGKGWSSNHSVFMSPGRPRAMDAADLKDLVHWQAAAAKRAKQAGFDIIYVYAGMGYLPHEFMLPDYNERTDGYGGSMENRVRIIREMLEATRDAVGDGIAVALRISLEELLTRPGTVMETEAHEAVSLLSPYTDLFDVKMDSSPTDCGPSRFVPEASHERMAGFVKSCTDKPVVGVGRFTSPDTMVSQVRRGVLDFIGAARPSIADPFLPNKIREGREDEIRECIGCNMCIASWHEGVLVRCTQNPSFGEEWRRGWHPEKVKPAGSTDRVLIVGGGPAGLECALTLGRRGYDVAIADAGSEMGGRVLFESGLPGLSAWRRVIDYRLGQLKVMPNVELYSESALDAEQILEFGFERVVLATGATWTPALFTKMEIAGEELDHPNVYTPSDLAAGAKPEGPVIVLDCDFHVMGGVLAEKIALSGQAVTYVSPAGGASAWTINANEQIFVHQRLHDLGVPIRTLERVNGFDGATATVADMLTDRETQLPCKSLVIVGLRRQNSDLHDALMERTADWGDAGIRTVERTGDALSPGAIAHAVFYGRATAEAMDGPKFLTFKRDGAFHTPPERNGNAMIAAMVD</sequence>
<dbReference type="OrthoDB" id="9804454at2"/>
<evidence type="ECO:0000256" key="5">
    <source>
        <dbReference type="ARBA" id="ARBA00022643"/>
    </source>
</evidence>
<dbReference type="Proteomes" id="UP000287447">
    <property type="component" value="Unassembled WGS sequence"/>
</dbReference>
<dbReference type="Gene3D" id="3.40.50.720">
    <property type="entry name" value="NAD(P)-binding Rossmann-like Domain"/>
    <property type="match status" value="1"/>
</dbReference>
<keyword evidence="13" id="KW-1185">Reference proteome</keyword>
<comment type="cofactor">
    <cofactor evidence="1">
        <name>FMN</name>
        <dbReference type="ChEBI" id="CHEBI:58210"/>
    </cofactor>
</comment>
<evidence type="ECO:0000256" key="3">
    <source>
        <dbReference type="ARBA" id="ARBA00011048"/>
    </source>
</evidence>
<evidence type="ECO:0000256" key="4">
    <source>
        <dbReference type="ARBA" id="ARBA00022630"/>
    </source>
</evidence>
<comment type="similarity">
    <text evidence="3">In the N-terminal section; belongs to the NADH:flavin oxidoreductase/NADH oxidase family.</text>
</comment>
<gene>
    <name evidence="12" type="ORF">EOI86_19055</name>
</gene>
<name>A0A3S2VLC7_9PROT</name>
<keyword evidence="7" id="KW-0560">Oxidoreductase</keyword>
<dbReference type="InterPro" id="IPR001155">
    <property type="entry name" value="OxRdtase_FMN_N"/>
</dbReference>
<evidence type="ECO:0000256" key="1">
    <source>
        <dbReference type="ARBA" id="ARBA00001917"/>
    </source>
</evidence>
<comment type="caution">
    <text evidence="12">The sequence shown here is derived from an EMBL/GenBank/DDBJ whole genome shotgun (WGS) entry which is preliminary data.</text>
</comment>
<feature type="domain" description="NADH:flavin oxidoreductase/NADH oxidase N-terminal" evidence="10">
    <location>
        <begin position="13"/>
        <end position="347"/>
    </location>
</feature>
<comment type="cofactor">
    <cofactor evidence="2">
        <name>[4Fe-4S] cluster</name>
        <dbReference type="ChEBI" id="CHEBI:49883"/>
    </cofactor>
</comment>
<dbReference type="AlphaFoldDB" id="A0A3S2VLC7"/>
<keyword evidence="6" id="KW-0479">Metal-binding</keyword>
<reference evidence="13" key="1">
    <citation type="submission" date="2019-01" db="EMBL/GenBank/DDBJ databases">
        <title>Gri0909 isolated from a small marine red alga.</title>
        <authorList>
            <person name="Kim J."/>
            <person name="Jeong S.E."/>
            <person name="Jeon C.O."/>
        </authorList>
    </citation>
    <scope>NUCLEOTIDE SEQUENCE [LARGE SCALE GENOMIC DNA]</scope>
    <source>
        <strain evidence="13">Gri0909</strain>
    </source>
</reference>
<dbReference type="GO" id="GO:0051536">
    <property type="term" value="F:iron-sulfur cluster binding"/>
    <property type="evidence" value="ECO:0007669"/>
    <property type="project" value="UniProtKB-KW"/>
</dbReference>
<dbReference type="InterPro" id="IPR051793">
    <property type="entry name" value="NADH:flavin_oxidoreductase"/>
</dbReference>
<protein>
    <submittedName>
        <fullName evidence="12">FAD-binding protein</fullName>
    </submittedName>
</protein>
<evidence type="ECO:0000256" key="9">
    <source>
        <dbReference type="ARBA" id="ARBA00023014"/>
    </source>
</evidence>
<keyword evidence="8" id="KW-0408">Iron</keyword>
<evidence type="ECO:0000256" key="7">
    <source>
        <dbReference type="ARBA" id="ARBA00023002"/>
    </source>
</evidence>
<evidence type="ECO:0000313" key="12">
    <source>
        <dbReference type="EMBL" id="RVU34933.1"/>
    </source>
</evidence>
<accession>A0A3S2VLC7</accession>
<dbReference type="PANTHER" id="PTHR42917">
    <property type="entry name" value="2,4-DIENOYL-COA REDUCTASE"/>
    <property type="match status" value="1"/>
</dbReference>
<evidence type="ECO:0000256" key="2">
    <source>
        <dbReference type="ARBA" id="ARBA00001966"/>
    </source>
</evidence>
<dbReference type="RefSeq" id="WP_127767226.1">
    <property type="nucleotide sequence ID" value="NZ_SADE01000003.1"/>
</dbReference>